<keyword evidence="2" id="KW-1185">Reference proteome</keyword>
<organism evidence="1 2">
    <name type="scientific">Cirrhinus mrigala</name>
    <name type="common">Mrigala</name>
    <dbReference type="NCBI Taxonomy" id="683832"/>
    <lineage>
        <taxon>Eukaryota</taxon>
        <taxon>Metazoa</taxon>
        <taxon>Chordata</taxon>
        <taxon>Craniata</taxon>
        <taxon>Vertebrata</taxon>
        <taxon>Euteleostomi</taxon>
        <taxon>Actinopterygii</taxon>
        <taxon>Neopterygii</taxon>
        <taxon>Teleostei</taxon>
        <taxon>Ostariophysi</taxon>
        <taxon>Cypriniformes</taxon>
        <taxon>Cyprinidae</taxon>
        <taxon>Labeoninae</taxon>
        <taxon>Labeonini</taxon>
        <taxon>Cirrhinus</taxon>
    </lineage>
</organism>
<evidence type="ECO:0000313" key="2">
    <source>
        <dbReference type="Proteomes" id="UP001529510"/>
    </source>
</evidence>
<feature type="non-terminal residue" evidence="1">
    <location>
        <position position="1"/>
    </location>
</feature>
<comment type="caution">
    <text evidence="1">The sequence shown here is derived from an EMBL/GenBank/DDBJ whole genome shotgun (WGS) entry which is preliminary data.</text>
</comment>
<evidence type="ECO:0000313" key="1">
    <source>
        <dbReference type="EMBL" id="KAL0151002.1"/>
    </source>
</evidence>
<name>A0ABD0MQH1_CIRMR</name>
<feature type="non-terminal residue" evidence="1">
    <location>
        <position position="55"/>
    </location>
</feature>
<protein>
    <submittedName>
        <fullName evidence="1">Uncharacterized protein</fullName>
    </submittedName>
</protein>
<proteinExistence type="predicted"/>
<dbReference type="Proteomes" id="UP001529510">
    <property type="component" value="Unassembled WGS sequence"/>
</dbReference>
<accession>A0ABD0MQH1</accession>
<dbReference type="EMBL" id="JAMKFB020000260">
    <property type="protein sequence ID" value="KAL0151002.1"/>
    <property type="molecule type" value="Genomic_DNA"/>
</dbReference>
<dbReference type="AlphaFoldDB" id="A0ABD0MQH1"/>
<gene>
    <name evidence="1" type="ORF">M9458_053729</name>
</gene>
<sequence length="55" mass="6119">TLMGKTADLAMVQKTITDTLHKESNSQKVITEWGGCLQSAVSKHIKCSVDWKEEI</sequence>
<reference evidence="1 2" key="1">
    <citation type="submission" date="2024-05" db="EMBL/GenBank/DDBJ databases">
        <title>Genome sequencing and assembly of Indian major carp, Cirrhinus mrigala (Hamilton, 1822).</title>
        <authorList>
            <person name="Mohindra V."/>
            <person name="Chowdhury L.M."/>
            <person name="Lal K."/>
            <person name="Jena J.K."/>
        </authorList>
    </citation>
    <scope>NUCLEOTIDE SEQUENCE [LARGE SCALE GENOMIC DNA]</scope>
    <source>
        <strain evidence="1">CM1030</strain>
        <tissue evidence="1">Blood</tissue>
    </source>
</reference>